<dbReference type="GO" id="GO:0045499">
    <property type="term" value="F:chemorepellent activity"/>
    <property type="evidence" value="ECO:0007669"/>
    <property type="project" value="TreeGrafter"/>
</dbReference>
<dbReference type="InterPro" id="IPR001627">
    <property type="entry name" value="Semap_dom"/>
</dbReference>
<evidence type="ECO:0000256" key="3">
    <source>
        <dbReference type="ARBA" id="ARBA00022737"/>
    </source>
</evidence>
<dbReference type="GO" id="GO:0030335">
    <property type="term" value="P:positive regulation of cell migration"/>
    <property type="evidence" value="ECO:0007669"/>
    <property type="project" value="TreeGrafter"/>
</dbReference>
<dbReference type="Gene3D" id="2.130.10.10">
    <property type="entry name" value="YVTN repeat-like/Quinoprotein amine dehydrogenase"/>
    <property type="match status" value="1"/>
</dbReference>
<dbReference type="InterPro" id="IPR036352">
    <property type="entry name" value="Semap_dom_sf"/>
</dbReference>
<comment type="caution">
    <text evidence="9">Lacks conserved residue(s) required for the propagation of feature annotation.</text>
</comment>
<dbReference type="SUPFAM" id="SSF82895">
    <property type="entry name" value="TSP-1 type 1 repeat"/>
    <property type="match status" value="4"/>
</dbReference>
<dbReference type="InterPro" id="IPR000884">
    <property type="entry name" value="TSP1_rpt"/>
</dbReference>
<feature type="compositionally biased region" description="Low complexity" evidence="10">
    <location>
        <begin position="1093"/>
        <end position="1107"/>
    </location>
</feature>
<protein>
    <recommendedName>
        <fullName evidence="12">Sema domain-containing protein</fullName>
    </recommendedName>
</protein>
<proteinExistence type="predicted"/>
<accession>A0A813N6T1</accession>
<dbReference type="PANTHER" id="PTHR11036">
    <property type="entry name" value="SEMAPHORIN"/>
    <property type="match status" value="1"/>
</dbReference>
<feature type="domain" description="Sema" evidence="12">
    <location>
        <begin position="101"/>
        <end position="591"/>
    </location>
</feature>
<dbReference type="Pfam" id="PF00090">
    <property type="entry name" value="TSP_1"/>
    <property type="match status" value="3"/>
</dbReference>
<keyword evidence="4" id="KW-0524">Neurogenesis</keyword>
<keyword evidence="14" id="KW-1185">Reference proteome</keyword>
<keyword evidence="5 11" id="KW-1133">Transmembrane helix</keyword>
<feature type="compositionally biased region" description="Polar residues" evidence="10">
    <location>
        <begin position="1080"/>
        <end position="1092"/>
    </location>
</feature>
<dbReference type="OrthoDB" id="9988752at2759"/>
<comment type="subcellular location">
    <subcellularLocation>
        <location evidence="1">Membrane</location>
        <topology evidence="1">Single-pass membrane protein</topology>
    </subcellularLocation>
</comment>
<keyword evidence="3" id="KW-0677">Repeat</keyword>
<keyword evidence="8" id="KW-0325">Glycoprotein</keyword>
<feature type="transmembrane region" description="Helical" evidence="11">
    <location>
        <begin position="1017"/>
        <end position="1043"/>
    </location>
</feature>
<dbReference type="SMART" id="SM00630">
    <property type="entry name" value="Sema"/>
    <property type="match status" value="1"/>
</dbReference>
<evidence type="ECO:0000256" key="9">
    <source>
        <dbReference type="PROSITE-ProRule" id="PRU00352"/>
    </source>
</evidence>
<dbReference type="FunFam" id="2.20.100.10:FF:000021">
    <property type="entry name" value="semaphorin-5B isoform X1"/>
    <property type="match status" value="1"/>
</dbReference>
<dbReference type="PROSITE" id="PS50092">
    <property type="entry name" value="TSP1"/>
    <property type="match status" value="4"/>
</dbReference>
<evidence type="ECO:0000256" key="10">
    <source>
        <dbReference type="SAM" id="MobiDB-lite"/>
    </source>
</evidence>
<evidence type="ECO:0000313" key="13">
    <source>
        <dbReference type="EMBL" id="CAF0731941.1"/>
    </source>
</evidence>
<dbReference type="InterPro" id="IPR015943">
    <property type="entry name" value="WD40/YVTN_repeat-like_dom_sf"/>
</dbReference>
<keyword evidence="2 11" id="KW-0812">Transmembrane</keyword>
<dbReference type="SUPFAM" id="SSF101912">
    <property type="entry name" value="Sema domain"/>
    <property type="match status" value="1"/>
</dbReference>
<keyword evidence="7" id="KW-1015">Disulfide bond</keyword>
<dbReference type="Gene3D" id="2.20.100.10">
    <property type="entry name" value="Thrombospondin type-1 (TSP1) repeat"/>
    <property type="match status" value="4"/>
</dbReference>
<evidence type="ECO:0000256" key="8">
    <source>
        <dbReference type="ARBA" id="ARBA00023180"/>
    </source>
</evidence>
<dbReference type="EMBL" id="CAJNOC010000241">
    <property type="protein sequence ID" value="CAF0731941.1"/>
    <property type="molecule type" value="Genomic_DNA"/>
</dbReference>
<dbReference type="AlphaFoldDB" id="A0A813N6T1"/>
<keyword evidence="6 11" id="KW-0472">Membrane</keyword>
<dbReference type="PANTHER" id="PTHR11036:SF79">
    <property type="entry name" value="SEMAPHORIN 5C, ISOFORM A"/>
    <property type="match status" value="1"/>
</dbReference>
<evidence type="ECO:0000313" key="14">
    <source>
        <dbReference type="Proteomes" id="UP000663879"/>
    </source>
</evidence>
<evidence type="ECO:0000259" key="12">
    <source>
        <dbReference type="PROSITE" id="PS51004"/>
    </source>
</evidence>
<dbReference type="PROSITE" id="PS51004">
    <property type="entry name" value="SEMA"/>
    <property type="match status" value="1"/>
</dbReference>
<dbReference type="SMART" id="SM00209">
    <property type="entry name" value="TSP1"/>
    <property type="match status" value="5"/>
</dbReference>
<comment type="caution">
    <text evidence="13">The sequence shown here is derived from an EMBL/GenBank/DDBJ whole genome shotgun (WGS) entry which is preliminary data.</text>
</comment>
<evidence type="ECO:0000256" key="7">
    <source>
        <dbReference type="ARBA" id="ARBA00023157"/>
    </source>
</evidence>
<evidence type="ECO:0000256" key="1">
    <source>
        <dbReference type="ARBA" id="ARBA00004167"/>
    </source>
</evidence>
<feature type="region of interest" description="Disordered" evidence="10">
    <location>
        <begin position="450"/>
        <end position="469"/>
    </location>
</feature>
<gene>
    <name evidence="13" type="ORF">OXX778_LOCUS2893</name>
</gene>
<dbReference type="InterPro" id="IPR036383">
    <property type="entry name" value="TSP1_rpt_sf"/>
</dbReference>
<organism evidence="13 14">
    <name type="scientific">Brachionus calyciflorus</name>
    <dbReference type="NCBI Taxonomy" id="104777"/>
    <lineage>
        <taxon>Eukaryota</taxon>
        <taxon>Metazoa</taxon>
        <taxon>Spiralia</taxon>
        <taxon>Gnathifera</taxon>
        <taxon>Rotifera</taxon>
        <taxon>Eurotatoria</taxon>
        <taxon>Monogononta</taxon>
        <taxon>Pseudotrocha</taxon>
        <taxon>Ploima</taxon>
        <taxon>Brachionidae</taxon>
        <taxon>Brachionus</taxon>
    </lineage>
</organism>
<dbReference type="Proteomes" id="UP000663879">
    <property type="component" value="Unassembled WGS sequence"/>
</dbReference>
<sequence>MQIEYLKFIKKWPIEFNLVILIFFINILSESINCNQTNKHLDFAIKNKYLTNNNRLLNNNSLRNVRSSYHDNSNDNYFNFVPYSETKDRIELFPGSIQIENNKSTHDELVYTNQPDLVNTNDLSDFKEILVDNRNEIVFVSAKNYLIKFSYQNDKLKIKDLSDDIVDLKPNEDLFTECKKTTDEKYCHNFVKILTLDPTNYEKLFVCGTNALRPMCSWRSITRPSEIFDAVDGIGKIAKSPQLSSTFTILPNGDYFFGTSIDYSDLGMKPDYLIDRSIGRSKQLRTDQYNSNWLNEPIFVASLSIGEYVYFFIKEKALEFMNCGEKVYSRVIRICKHDQGADNYDVWKTFEKARINCSLPSGYKPSPNNFNIYSNQNTENEYPYYFDEIQDVFHDKRKNLIYAIFTTPSNGMKGSAICVYNVDSFEAAFQGPFTHQKTPNSIWEPYEHQNIESQKCEPPNKSGDNKRSKTKYLDSHKFQLKHLSIQPIFDNPIVVLHNKKLLKILIDNVQTKHQDVDVLFAASEQNTIQKYTISKLETQRQPTTCLIEEIELFDNAKQGIFNLINNIAFLESINSKEILIATSKSLIKLKISNCDSQTNYFSCLNKMDPYCVWDSKDQKCLSNLGKKENLKLMNNLHQNLFNSCPMTRIPVDGGFSDWSQWVNCLSKNGEKCKCRMRFCNNPEPRNGGKNCDENEAIEILDCEVNGGWTEWSDWSGCKINSLSVCDSNSQLKSPNILRTRTRTCTNPAPRFNGRLCVGPEQEEEVCTPEMINPCYSNNQWSTWGAWEECSKPCGEGFQMRRRVCNGKSCTGCHQEWRTCNSQKCPEKKGNILSDWEIIDSNNQTRQKLEKRIKFMCKYEPDFDTSSIDSLNLNSSVEYRICKDEKICQSMRDLKELGEWSEWSEWSKCKSCNEEQYRFRKCLHGTCFGADKEVRKCQCKSNVDEFGWSCWSDFSSCSSECGVGVKKRTRICLNEEKCEGKNEEIVSCSGTNCSDKNLSEDKNENLPIALKNEFKFNLFHLVVSSVVMFLFGSILVLFIVYISLKSKSKNGHRSICCCCRPKSKKRPITQPLTIDHHSDDTGGSSCSTENAKFSSSGSETASNSASSNHSKEYFTIGNRFDPTGVSSLLNDAIPDDDDDEDIINMTINSGTLKKNKYLNNQKMNTLGLPTKSFNTYVNHKDLNNKNSNAILNSVNSSNILLNSGNVNIGNGSGTLRFGNYTNGNGTLKSNKINQRTSFALPMRTNLDQEL</sequence>
<name>A0A813N6T1_9BILA</name>
<evidence type="ECO:0000256" key="6">
    <source>
        <dbReference type="ARBA" id="ARBA00023136"/>
    </source>
</evidence>
<dbReference type="InterPro" id="IPR027231">
    <property type="entry name" value="Semaphorin"/>
</dbReference>
<dbReference type="SUPFAM" id="SSF103575">
    <property type="entry name" value="Plexin repeat"/>
    <property type="match status" value="1"/>
</dbReference>
<dbReference type="GO" id="GO:0007411">
    <property type="term" value="P:axon guidance"/>
    <property type="evidence" value="ECO:0007669"/>
    <property type="project" value="TreeGrafter"/>
</dbReference>
<dbReference type="GO" id="GO:0005886">
    <property type="term" value="C:plasma membrane"/>
    <property type="evidence" value="ECO:0007669"/>
    <property type="project" value="TreeGrafter"/>
</dbReference>
<dbReference type="Pfam" id="PF01403">
    <property type="entry name" value="Sema"/>
    <property type="match status" value="1"/>
</dbReference>
<evidence type="ECO:0000256" key="4">
    <source>
        <dbReference type="ARBA" id="ARBA00022902"/>
    </source>
</evidence>
<dbReference type="GO" id="GO:0071526">
    <property type="term" value="P:semaphorin-plexin signaling pathway"/>
    <property type="evidence" value="ECO:0007669"/>
    <property type="project" value="TreeGrafter"/>
</dbReference>
<dbReference type="GO" id="GO:0030215">
    <property type="term" value="F:semaphorin receptor binding"/>
    <property type="evidence" value="ECO:0007669"/>
    <property type="project" value="InterPro"/>
</dbReference>
<evidence type="ECO:0000256" key="2">
    <source>
        <dbReference type="ARBA" id="ARBA00022692"/>
    </source>
</evidence>
<evidence type="ECO:0000256" key="11">
    <source>
        <dbReference type="SAM" id="Phobius"/>
    </source>
</evidence>
<evidence type="ECO:0000256" key="5">
    <source>
        <dbReference type="ARBA" id="ARBA00022989"/>
    </source>
</evidence>
<reference evidence="13" key="1">
    <citation type="submission" date="2021-02" db="EMBL/GenBank/DDBJ databases">
        <authorList>
            <person name="Nowell W R."/>
        </authorList>
    </citation>
    <scope>NUCLEOTIDE SEQUENCE</scope>
    <source>
        <strain evidence="13">Ploen Becks lab</strain>
    </source>
</reference>
<feature type="region of interest" description="Disordered" evidence="10">
    <location>
        <begin position="1068"/>
        <end position="1107"/>
    </location>
</feature>